<dbReference type="CDD" id="cd06171">
    <property type="entry name" value="Sigma70_r4"/>
    <property type="match status" value="1"/>
</dbReference>
<evidence type="ECO:0000313" key="9">
    <source>
        <dbReference type="Proteomes" id="UP000607559"/>
    </source>
</evidence>
<dbReference type="PANTHER" id="PTHR43133:SF8">
    <property type="entry name" value="RNA POLYMERASE SIGMA FACTOR HI_1459-RELATED"/>
    <property type="match status" value="1"/>
</dbReference>
<evidence type="ECO:0000256" key="5">
    <source>
        <dbReference type="ARBA" id="ARBA00023163"/>
    </source>
</evidence>
<evidence type="ECO:0000259" key="6">
    <source>
        <dbReference type="Pfam" id="PF04542"/>
    </source>
</evidence>
<dbReference type="GO" id="GO:0003677">
    <property type="term" value="F:DNA binding"/>
    <property type="evidence" value="ECO:0007669"/>
    <property type="project" value="UniProtKB-KW"/>
</dbReference>
<dbReference type="InterPro" id="IPR007627">
    <property type="entry name" value="RNA_pol_sigma70_r2"/>
</dbReference>
<keyword evidence="3" id="KW-0731">Sigma factor</keyword>
<dbReference type="InterPro" id="IPR014284">
    <property type="entry name" value="RNA_pol_sigma-70_dom"/>
</dbReference>
<dbReference type="EMBL" id="BMJC01000003">
    <property type="protein sequence ID" value="GGB05235.1"/>
    <property type="molecule type" value="Genomic_DNA"/>
</dbReference>
<keyword evidence="5" id="KW-0804">Transcription</keyword>
<dbReference type="SUPFAM" id="SSF88659">
    <property type="entry name" value="Sigma3 and sigma4 domains of RNA polymerase sigma factors"/>
    <property type="match status" value="1"/>
</dbReference>
<dbReference type="InterPro" id="IPR013324">
    <property type="entry name" value="RNA_pol_sigma_r3/r4-like"/>
</dbReference>
<dbReference type="Gene3D" id="1.10.1740.10">
    <property type="match status" value="1"/>
</dbReference>
<keyword evidence="4" id="KW-0238">DNA-binding</keyword>
<organism evidence="8 9">
    <name type="scientific">Puia dinghuensis</name>
    <dbReference type="NCBI Taxonomy" id="1792502"/>
    <lineage>
        <taxon>Bacteria</taxon>
        <taxon>Pseudomonadati</taxon>
        <taxon>Bacteroidota</taxon>
        <taxon>Chitinophagia</taxon>
        <taxon>Chitinophagales</taxon>
        <taxon>Chitinophagaceae</taxon>
        <taxon>Puia</taxon>
    </lineage>
</organism>
<sequence length="187" mass="22106">MDQEYRYIQQIVDGQPARFAYFVTEYKDLAFSIAIRILENQQDAEEAVQDAFVQAFRQIKTFRGDSKFSTWLFRIVVNNSLTRVKKRKRTILYEEIELAEGRFEEVESCYNGLTKQDQTKYIDQALQRMAPEDKIILTLYYLEEQPLSEIAVITGISKDNIKMKLHRARRKMYGILSKLLNIELNMI</sequence>
<comment type="similarity">
    <text evidence="1">Belongs to the sigma-70 factor family. ECF subfamily.</text>
</comment>
<proteinExistence type="inferred from homology"/>
<comment type="caution">
    <text evidence="8">The sequence shown here is derived from an EMBL/GenBank/DDBJ whole genome shotgun (WGS) entry which is preliminary data.</text>
</comment>
<evidence type="ECO:0000256" key="1">
    <source>
        <dbReference type="ARBA" id="ARBA00010641"/>
    </source>
</evidence>
<accession>A0A8J2UE38</accession>
<dbReference type="InterPro" id="IPR013249">
    <property type="entry name" value="RNA_pol_sigma70_r4_t2"/>
</dbReference>
<dbReference type="Pfam" id="PF08281">
    <property type="entry name" value="Sigma70_r4_2"/>
    <property type="match status" value="1"/>
</dbReference>
<gene>
    <name evidence="8" type="ORF">GCM10011511_30720</name>
</gene>
<dbReference type="InterPro" id="IPR039425">
    <property type="entry name" value="RNA_pol_sigma-70-like"/>
</dbReference>
<reference evidence="8" key="2">
    <citation type="submission" date="2020-09" db="EMBL/GenBank/DDBJ databases">
        <authorList>
            <person name="Sun Q."/>
            <person name="Zhou Y."/>
        </authorList>
    </citation>
    <scope>NUCLEOTIDE SEQUENCE</scope>
    <source>
        <strain evidence="8">CGMCC 1.15448</strain>
    </source>
</reference>
<dbReference type="PANTHER" id="PTHR43133">
    <property type="entry name" value="RNA POLYMERASE ECF-TYPE SIGMA FACTO"/>
    <property type="match status" value="1"/>
</dbReference>
<protein>
    <submittedName>
        <fullName evidence="8">RNA polymerase sigma factor</fullName>
    </submittedName>
</protein>
<feature type="domain" description="RNA polymerase sigma-70 region 2" evidence="6">
    <location>
        <begin position="23"/>
        <end position="90"/>
    </location>
</feature>
<evidence type="ECO:0000256" key="3">
    <source>
        <dbReference type="ARBA" id="ARBA00023082"/>
    </source>
</evidence>
<dbReference type="InterPro" id="IPR013325">
    <property type="entry name" value="RNA_pol_sigma_r2"/>
</dbReference>
<dbReference type="RefSeq" id="WP_188933192.1">
    <property type="nucleotide sequence ID" value="NZ_BMJC01000003.1"/>
</dbReference>
<evidence type="ECO:0000259" key="7">
    <source>
        <dbReference type="Pfam" id="PF08281"/>
    </source>
</evidence>
<keyword evidence="2" id="KW-0805">Transcription regulation</keyword>
<dbReference type="GO" id="GO:0016987">
    <property type="term" value="F:sigma factor activity"/>
    <property type="evidence" value="ECO:0007669"/>
    <property type="project" value="UniProtKB-KW"/>
</dbReference>
<dbReference type="GO" id="GO:0006352">
    <property type="term" value="P:DNA-templated transcription initiation"/>
    <property type="evidence" value="ECO:0007669"/>
    <property type="project" value="InterPro"/>
</dbReference>
<evidence type="ECO:0000313" key="8">
    <source>
        <dbReference type="EMBL" id="GGB05235.1"/>
    </source>
</evidence>
<keyword evidence="9" id="KW-1185">Reference proteome</keyword>
<dbReference type="NCBIfam" id="TIGR02937">
    <property type="entry name" value="sigma70-ECF"/>
    <property type="match status" value="1"/>
</dbReference>
<evidence type="ECO:0000256" key="2">
    <source>
        <dbReference type="ARBA" id="ARBA00023015"/>
    </source>
</evidence>
<reference evidence="8" key="1">
    <citation type="journal article" date="2014" name="Int. J. Syst. Evol. Microbiol.">
        <title>Complete genome sequence of Corynebacterium casei LMG S-19264T (=DSM 44701T), isolated from a smear-ripened cheese.</title>
        <authorList>
            <consortium name="US DOE Joint Genome Institute (JGI-PGF)"/>
            <person name="Walter F."/>
            <person name="Albersmeier A."/>
            <person name="Kalinowski J."/>
            <person name="Ruckert C."/>
        </authorList>
    </citation>
    <scope>NUCLEOTIDE SEQUENCE</scope>
    <source>
        <strain evidence="8">CGMCC 1.15448</strain>
    </source>
</reference>
<dbReference type="InterPro" id="IPR036388">
    <property type="entry name" value="WH-like_DNA-bd_sf"/>
</dbReference>
<dbReference type="Pfam" id="PF04542">
    <property type="entry name" value="Sigma70_r2"/>
    <property type="match status" value="1"/>
</dbReference>
<feature type="domain" description="RNA polymerase sigma factor 70 region 4 type 2" evidence="7">
    <location>
        <begin position="121"/>
        <end position="172"/>
    </location>
</feature>
<dbReference type="Gene3D" id="1.10.10.10">
    <property type="entry name" value="Winged helix-like DNA-binding domain superfamily/Winged helix DNA-binding domain"/>
    <property type="match status" value="1"/>
</dbReference>
<dbReference type="SUPFAM" id="SSF88946">
    <property type="entry name" value="Sigma2 domain of RNA polymerase sigma factors"/>
    <property type="match status" value="1"/>
</dbReference>
<dbReference type="AlphaFoldDB" id="A0A8J2UE38"/>
<dbReference type="Proteomes" id="UP000607559">
    <property type="component" value="Unassembled WGS sequence"/>
</dbReference>
<evidence type="ECO:0000256" key="4">
    <source>
        <dbReference type="ARBA" id="ARBA00023125"/>
    </source>
</evidence>
<name>A0A8J2UE38_9BACT</name>